<accession>A0A1H8IF21</accession>
<evidence type="ECO:0008006" key="10">
    <source>
        <dbReference type="Google" id="ProtNLM"/>
    </source>
</evidence>
<dbReference type="PANTHER" id="PTHR23517:SF10">
    <property type="entry name" value="MAJOR FACILITATOR SUPERFAMILY (MFS) PROFILE DOMAIN-CONTAINING PROTEIN"/>
    <property type="match status" value="1"/>
</dbReference>
<evidence type="ECO:0000256" key="1">
    <source>
        <dbReference type="ARBA" id="ARBA00004651"/>
    </source>
</evidence>
<keyword evidence="5 7" id="KW-1133">Transmembrane helix</keyword>
<proteinExistence type="predicted"/>
<dbReference type="Gene3D" id="1.20.1250.20">
    <property type="entry name" value="MFS general substrate transporter like domains"/>
    <property type="match status" value="1"/>
</dbReference>
<gene>
    <name evidence="8" type="ORF">SAMN04487895_102171</name>
</gene>
<keyword evidence="3" id="KW-1003">Cell membrane</keyword>
<evidence type="ECO:0000256" key="6">
    <source>
        <dbReference type="ARBA" id="ARBA00023136"/>
    </source>
</evidence>
<name>A0A1H8IF21_9BACL</name>
<evidence type="ECO:0000256" key="7">
    <source>
        <dbReference type="SAM" id="Phobius"/>
    </source>
</evidence>
<dbReference type="OrthoDB" id="3268460at2"/>
<dbReference type="PANTHER" id="PTHR23517">
    <property type="entry name" value="RESISTANCE PROTEIN MDTM, PUTATIVE-RELATED-RELATED"/>
    <property type="match status" value="1"/>
</dbReference>
<evidence type="ECO:0000256" key="3">
    <source>
        <dbReference type="ARBA" id="ARBA00022475"/>
    </source>
</evidence>
<evidence type="ECO:0000256" key="4">
    <source>
        <dbReference type="ARBA" id="ARBA00022692"/>
    </source>
</evidence>
<dbReference type="InterPro" id="IPR036259">
    <property type="entry name" value="MFS_trans_sf"/>
</dbReference>
<dbReference type="STRING" id="1333845.SAMN04487895_102171"/>
<keyword evidence="2" id="KW-0813">Transport</keyword>
<evidence type="ECO:0000256" key="2">
    <source>
        <dbReference type="ARBA" id="ARBA00022448"/>
    </source>
</evidence>
<dbReference type="GO" id="GO:0005886">
    <property type="term" value="C:plasma membrane"/>
    <property type="evidence" value="ECO:0007669"/>
    <property type="project" value="UniProtKB-SubCell"/>
</dbReference>
<comment type="subcellular location">
    <subcellularLocation>
        <location evidence="1">Cell membrane</location>
        <topology evidence="1">Multi-pass membrane protein</topology>
    </subcellularLocation>
</comment>
<sequence>MSPFIISEDLPKKYYGFLWTLNGILIFAAQPLVSLIRRWFAAEAAAQMTASAFFYLSGYAVILALPSYSGMLLAMLLTTLGEMLISPAMPAYISEHADRGAPFYLGLTGGIGSVGRVLGPYFMGSLYDEGGLAKAAWLACGVAALSVGFFLIHAYGSRRAPLAESAGSAKSA</sequence>
<keyword evidence="4 7" id="KW-0812">Transmembrane</keyword>
<evidence type="ECO:0000256" key="5">
    <source>
        <dbReference type="ARBA" id="ARBA00022989"/>
    </source>
</evidence>
<feature type="transmembrane region" description="Helical" evidence="7">
    <location>
        <begin position="14"/>
        <end position="33"/>
    </location>
</feature>
<dbReference type="Proteomes" id="UP000198809">
    <property type="component" value="Unassembled WGS sequence"/>
</dbReference>
<feature type="transmembrane region" description="Helical" evidence="7">
    <location>
        <begin position="103"/>
        <end position="123"/>
    </location>
</feature>
<evidence type="ECO:0000313" key="9">
    <source>
        <dbReference type="Proteomes" id="UP000198809"/>
    </source>
</evidence>
<dbReference type="SUPFAM" id="SSF103473">
    <property type="entry name" value="MFS general substrate transporter"/>
    <property type="match status" value="1"/>
</dbReference>
<keyword evidence="6 7" id="KW-0472">Membrane</keyword>
<dbReference type="AlphaFoldDB" id="A0A1H8IF21"/>
<feature type="transmembrane region" description="Helical" evidence="7">
    <location>
        <begin position="135"/>
        <end position="155"/>
    </location>
</feature>
<organism evidence="8 9">
    <name type="scientific">Paenibacillus sophorae</name>
    <dbReference type="NCBI Taxonomy" id="1333845"/>
    <lineage>
        <taxon>Bacteria</taxon>
        <taxon>Bacillati</taxon>
        <taxon>Bacillota</taxon>
        <taxon>Bacilli</taxon>
        <taxon>Bacillales</taxon>
        <taxon>Paenibacillaceae</taxon>
        <taxon>Paenibacillus</taxon>
    </lineage>
</organism>
<dbReference type="EMBL" id="FODH01000002">
    <property type="protein sequence ID" value="SEN66845.1"/>
    <property type="molecule type" value="Genomic_DNA"/>
</dbReference>
<evidence type="ECO:0000313" key="8">
    <source>
        <dbReference type="EMBL" id="SEN66845.1"/>
    </source>
</evidence>
<dbReference type="InterPro" id="IPR050171">
    <property type="entry name" value="MFS_Transporters"/>
</dbReference>
<reference evidence="8 9" key="1">
    <citation type="submission" date="2016-10" db="EMBL/GenBank/DDBJ databases">
        <authorList>
            <person name="de Groot N.N."/>
        </authorList>
    </citation>
    <scope>NUCLEOTIDE SEQUENCE [LARGE SCALE GENOMIC DNA]</scope>
    <source>
        <strain evidence="8 9">CGMCC 1.10238</strain>
    </source>
</reference>
<protein>
    <recommendedName>
        <fullName evidence="10">Major Facilitator Superfamily protein</fullName>
    </recommendedName>
</protein>